<reference evidence="1 2" key="1">
    <citation type="submission" date="2018-06" db="EMBL/GenBank/DDBJ databases">
        <title>Sphaerisporangium craniellae sp. nov., isolated from a marine sponge in the South China Sea.</title>
        <authorList>
            <person name="Li L."/>
        </authorList>
    </citation>
    <scope>NUCLEOTIDE SEQUENCE [LARGE SCALE GENOMIC DNA]</scope>
    <source>
        <strain evidence="1 2">LHW63015</strain>
    </source>
</reference>
<dbReference type="Pfam" id="PF11583">
    <property type="entry name" value="AurF"/>
    <property type="match status" value="1"/>
</dbReference>
<protein>
    <recommendedName>
        <fullName evidence="3">Para-aminobenzoate N-oxygenase AurF</fullName>
    </recommendedName>
</protein>
<dbReference type="InterPro" id="IPR009078">
    <property type="entry name" value="Ferritin-like_SF"/>
</dbReference>
<evidence type="ECO:0000313" key="1">
    <source>
        <dbReference type="EMBL" id="RBQ20961.1"/>
    </source>
</evidence>
<dbReference type="Gene3D" id="1.10.620.20">
    <property type="entry name" value="Ribonucleotide Reductase, subunit A"/>
    <property type="match status" value="1"/>
</dbReference>
<dbReference type="Proteomes" id="UP000253303">
    <property type="component" value="Unassembled WGS sequence"/>
</dbReference>
<name>A0A366M447_9ACTN</name>
<evidence type="ECO:0008006" key="3">
    <source>
        <dbReference type="Google" id="ProtNLM"/>
    </source>
</evidence>
<dbReference type="SUPFAM" id="SSF47240">
    <property type="entry name" value="Ferritin-like"/>
    <property type="match status" value="1"/>
</dbReference>
<proteinExistence type="predicted"/>
<evidence type="ECO:0000313" key="2">
    <source>
        <dbReference type="Proteomes" id="UP000253303"/>
    </source>
</evidence>
<dbReference type="EMBL" id="QMEY01000002">
    <property type="protein sequence ID" value="RBQ20961.1"/>
    <property type="molecule type" value="Genomic_DNA"/>
</dbReference>
<dbReference type="InterPro" id="IPR012348">
    <property type="entry name" value="RNR-like"/>
</dbReference>
<dbReference type="GO" id="GO:0016491">
    <property type="term" value="F:oxidoreductase activity"/>
    <property type="evidence" value="ECO:0007669"/>
    <property type="project" value="InterPro"/>
</dbReference>
<dbReference type="InterPro" id="IPR025859">
    <property type="entry name" value="AurF/CmlI"/>
</dbReference>
<comment type="caution">
    <text evidence="1">The sequence shown here is derived from an EMBL/GenBank/DDBJ whole genome shotgun (WGS) entry which is preliminary data.</text>
</comment>
<gene>
    <name evidence="1" type="ORF">DP939_07835</name>
</gene>
<dbReference type="AlphaFoldDB" id="A0A366M447"/>
<sequence length="321" mass="36114">MAPAREDTKTMSDSLAYRSAFGNWEQRASVRTGPRRTIDSNEKVIYFPPELVPISSHPLVTAREDGTEIRLLTRRLYQYLHFTSELEALAVMPVAQLISRGVAGIDLPGNMREDAFKIVTDEAWHAQFSYDLLRQVESQSGLAAGEIGDPSFLTRLKKIGGRMDPSLRGLQDLLFCVVSETLISAILTNLPQDDRLPDGVRELVQDHALDEGKHHAYFRDFLKYFWHALSTSERRAIGPFVPELVYAFLEPDYAMFEQGLLAEGFTPEEARQIVTESYPRATVRADVAQAGRPVTRYLTELGAMDDSRTHAAFTEHKLLIG</sequence>
<organism evidence="1 2">
    <name type="scientific">Spongiactinospora rosea</name>
    <dbReference type="NCBI Taxonomy" id="2248750"/>
    <lineage>
        <taxon>Bacteria</taxon>
        <taxon>Bacillati</taxon>
        <taxon>Actinomycetota</taxon>
        <taxon>Actinomycetes</taxon>
        <taxon>Streptosporangiales</taxon>
        <taxon>Streptosporangiaceae</taxon>
        <taxon>Spongiactinospora</taxon>
    </lineage>
</organism>
<keyword evidence="2" id="KW-1185">Reference proteome</keyword>
<accession>A0A366M447</accession>